<keyword evidence="2" id="KW-1185">Reference proteome</keyword>
<proteinExistence type="predicted"/>
<protein>
    <submittedName>
        <fullName evidence="1">Uncharacterized protein</fullName>
    </submittedName>
</protein>
<sequence length="148" mass="16955">MMANFIGVDRTLGSVISEKSIMKKPYKVNELRNRKAICCMTDKEYTEMKKEISKLGVTMSEYIRRILFDKRAHLLLDSAHLVEWLDRVAVESGSSTLAIENFVQKCAIESPANKYYMNELISLVAKCYESQYNIGKCMKKLIKLIGSN</sequence>
<dbReference type="InterPro" id="IPR053842">
    <property type="entry name" value="NikA-like"/>
</dbReference>
<evidence type="ECO:0000313" key="1">
    <source>
        <dbReference type="EMBL" id="QNN41473.1"/>
    </source>
</evidence>
<dbReference type="EMBL" id="CP060723">
    <property type="protein sequence ID" value="QNN41473.1"/>
    <property type="molecule type" value="Genomic_DNA"/>
</dbReference>
<accession>A0A7G9QDP8</accession>
<organism evidence="1 2">
    <name type="scientific">Pedobacter roseus</name>
    <dbReference type="NCBI Taxonomy" id="336820"/>
    <lineage>
        <taxon>Bacteria</taxon>
        <taxon>Pseudomonadati</taxon>
        <taxon>Bacteroidota</taxon>
        <taxon>Sphingobacteriia</taxon>
        <taxon>Sphingobacteriales</taxon>
        <taxon>Sphingobacteriaceae</taxon>
        <taxon>Pedobacter</taxon>
    </lineage>
</organism>
<dbReference type="RefSeq" id="WP_187592081.1">
    <property type="nucleotide sequence ID" value="NZ_CP060723.1"/>
</dbReference>
<dbReference type="Proteomes" id="UP000515806">
    <property type="component" value="Chromosome"/>
</dbReference>
<dbReference type="AlphaFoldDB" id="A0A7G9QDP8"/>
<evidence type="ECO:0000313" key="2">
    <source>
        <dbReference type="Proteomes" id="UP000515806"/>
    </source>
</evidence>
<gene>
    <name evidence="1" type="ORF">H9L23_20550</name>
</gene>
<reference evidence="1 2" key="1">
    <citation type="submission" date="2020-08" db="EMBL/GenBank/DDBJ databases">
        <title>Genome sequence of Pedobacter roseus KACC 11594T.</title>
        <authorList>
            <person name="Hyun D.-W."/>
            <person name="Bae J.-W."/>
        </authorList>
    </citation>
    <scope>NUCLEOTIDE SEQUENCE [LARGE SCALE GENOMIC DNA]</scope>
    <source>
        <strain evidence="1 2">KACC 11594</strain>
    </source>
</reference>
<dbReference type="Pfam" id="PF21983">
    <property type="entry name" value="NikA-like"/>
    <property type="match status" value="1"/>
</dbReference>
<dbReference type="KEGG" id="proe:H9L23_20550"/>
<name>A0A7G9QDP8_9SPHI</name>